<dbReference type="RefSeq" id="WP_010052462.1">
    <property type="nucleotide sequence ID" value="NZ_BJOJ01000048.1"/>
</dbReference>
<dbReference type="CDD" id="cd07733">
    <property type="entry name" value="YycJ-like_MBL-fold"/>
    <property type="match status" value="1"/>
</dbReference>
<evidence type="ECO:0000313" key="3">
    <source>
        <dbReference type="Proteomes" id="UP001290462"/>
    </source>
</evidence>
<proteinExistence type="predicted"/>
<dbReference type="InterPro" id="IPR058121">
    <property type="entry name" value="WalJ/YycJ"/>
</dbReference>
<feature type="domain" description="Metallo-beta-lactamase" evidence="1">
    <location>
        <begin position="19"/>
        <end position="224"/>
    </location>
</feature>
<organism evidence="2 3">
    <name type="scientific">Carnobacterium maltaromaticum</name>
    <name type="common">Carnobacterium piscicola</name>
    <dbReference type="NCBI Taxonomy" id="2751"/>
    <lineage>
        <taxon>Bacteria</taxon>
        <taxon>Bacillati</taxon>
        <taxon>Bacillota</taxon>
        <taxon>Bacilli</taxon>
        <taxon>Lactobacillales</taxon>
        <taxon>Carnobacteriaceae</taxon>
        <taxon>Carnobacterium</taxon>
    </lineage>
</organism>
<dbReference type="PANTHER" id="PTHR47619:SF1">
    <property type="entry name" value="EXODEOXYRIBONUCLEASE WALJ"/>
    <property type="match status" value="1"/>
</dbReference>
<dbReference type="GeneID" id="83604501"/>
<name>A0AAW9K7U0_CARML</name>
<gene>
    <name evidence="2" type="ORF">RAK27_14340</name>
</gene>
<dbReference type="Pfam" id="PF12706">
    <property type="entry name" value="Lactamase_B_2"/>
    <property type="match status" value="1"/>
</dbReference>
<evidence type="ECO:0000313" key="2">
    <source>
        <dbReference type="EMBL" id="MDZ5759837.1"/>
    </source>
</evidence>
<dbReference type="SMART" id="SM00849">
    <property type="entry name" value="Lactamase_B"/>
    <property type="match status" value="1"/>
</dbReference>
<dbReference type="AlphaFoldDB" id="A0AAW9K7U0"/>
<dbReference type="InterPro" id="IPR001279">
    <property type="entry name" value="Metallo-B-lactamas"/>
</dbReference>
<comment type="caution">
    <text evidence="2">The sequence shown here is derived from an EMBL/GenBank/DDBJ whole genome shotgun (WGS) entry which is preliminary data.</text>
</comment>
<dbReference type="PANTHER" id="PTHR47619">
    <property type="entry name" value="METALLO-HYDROLASE YYCJ-RELATED"/>
    <property type="match status" value="1"/>
</dbReference>
<reference evidence="2" key="1">
    <citation type="submission" date="2023-08" db="EMBL/GenBank/DDBJ databases">
        <title>Genomic characterization of piscicolin 126 produced by Carnobacterium maltaromaticum CM22 strain isolated from salmon (Salmo salar).</title>
        <authorList>
            <person name="Gonzalez-Gragera E."/>
            <person name="Garcia-Lopez J.D."/>
            <person name="Teso-Perez C."/>
            <person name="Gimenez-Hernandez I."/>
            <person name="Peralta-Sanchez J.M."/>
            <person name="Valdivia E."/>
            <person name="Montalban-Lopez M."/>
            <person name="Martin-Platero A.M."/>
            <person name="Banos A."/>
            <person name="Martinez-Bueno M."/>
        </authorList>
    </citation>
    <scope>NUCLEOTIDE SEQUENCE</scope>
    <source>
        <strain evidence="2">CM22</strain>
    </source>
</reference>
<dbReference type="Proteomes" id="UP001290462">
    <property type="component" value="Unassembled WGS sequence"/>
</dbReference>
<evidence type="ECO:0000259" key="1">
    <source>
        <dbReference type="SMART" id="SM00849"/>
    </source>
</evidence>
<dbReference type="InterPro" id="IPR052533">
    <property type="entry name" value="WalJ/YycJ-like"/>
</dbReference>
<dbReference type="SUPFAM" id="SSF56281">
    <property type="entry name" value="Metallo-hydrolase/oxidoreductase"/>
    <property type="match status" value="1"/>
</dbReference>
<dbReference type="EMBL" id="JAVBVO010000004">
    <property type="protein sequence ID" value="MDZ5759837.1"/>
    <property type="molecule type" value="Genomic_DNA"/>
</dbReference>
<accession>A0AAW9K7U0</accession>
<dbReference type="Gene3D" id="3.60.15.10">
    <property type="entry name" value="Ribonuclease Z/Hydroxyacylglutathione hydrolase-like"/>
    <property type="match status" value="1"/>
</dbReference>
<dbReference type="InterPro" id="IPR036866">
    <property type="entry name" value="RibonucZ/Hydroxyglut_hydro"/>
</dbReference>
<protein>
    <submittedName>
        <fullName evidence="2">MBL fold metallo-hydrolase</fullName>
    </submittedName>
</protein>
<sequence length="270" mass="30098">MITEETDALKVSILASGSSGNVTYIESGKKKLLVDSGLSGKKVTELLKQINRDIADIDGILVTHEHRDHIHGVGVLARKYKMDVYANEKTWQAMSPIIGEVKTEQKHIFEMGTTLSIGDIDIESFGVSHDAVAPQFYCFHKNNKRFAMITDTGYVNDRMRGVVENANAYLFESNHDLEMLRMGAYPWSLKQRILGDKGHLSNEDGAIAMAEVLGDATKRIYLGHLSRENNLKELAHMTAVSVLREKGTGVEEQFKIYDTDPDKAAPLFIV</sequence>